<evidence type="ECO:0000313" key="1">
    <source>
        <dbReference type="EMBL" id="RNA01350.1"/>
    </source>
</evidence>
<organism evidence="1 2">
    <name type="scientific">Brachionus plicatilis</name>
    <name type="common">Marine rotifer</name>
    <name type="synonym">Brachionus muelleri</name>
    <dbReference type="NCBI Taxonomy" id="10195"/>
    <lineage>
        <taxon>Eukaryota</taxon>
        <taxon>Metazoa</taxon>
        <taxon>Spiralia</taxon>
        <taxon>Gnathifera</taxon>
        <taxon>Rotifera</taxon>
        <taxon>Eurotatoria</taxon>
        <taxon>Monogononta</taxon>
        <taxon>Pseudotrocha</taxon>
        <taxon>Ploima</taxon>
        <taxon>Brachionidae</taxon>
        <taxon>Brachionus</taxon>
    </lineage>
</organism>
<accession>A0A3M7PQM3</accession>
<keyword evidence="2" id="KW-1185">Reference proteome</keyword>
<protein>
    <submittedName>
        <fullName evidence="1">Uncharacterized protein</fullName>
    </submittedName>
</protein>
<gene>
    <name evidence="1" type="ORF">BpHYR1_010118</name>
</gene>
<dbReference type="Proteomes" id="UP000276133">
    <property type="component" value="Unassembled WGS sequence"/>
</dbReference>
<reference evidence="1 2" key="1">
    <citation type="journal article" date="2018" name="Sci. Rep.">
        <title>Genomic signatures of local adaptation to the degree of environmental predictability in rotifers.</title>
        <authorList>
            <person name="Franch-Gras L."/>
            <person name="Hahn C."/>
            <person name="Garcia-Roger E.M."/>
            <person name="Carmona M.J."/>
            <person name="Serra M."/>
            <person name="Gomez A."/>
        </authorList>
    </citation>
    <scope>NUCLEOTIDE SEQUENCE [LARGE SCALE GENOMIC DNA]</scope>
    <source>
        <strain evidence="1">HYR1</strain>
    </source>
</reference>
<dbReference type="AlphaFoldDB" id="A0A3M7PQM3"/>
<comment type="caution">
    <text evidence="1">The sequence shown here is derived from an EMBL/GenBank/DDBJ whole genome shotgun (WGS) entry which is preliminary data.</text>
</comment>
<name>A0A3M7PQM3_BRAPC</name>
<sequence length="122" mass="14593">MFFASVSILQRDLNQIPFKSYNQNTCFADLQRLNLASTKFVAADTFFRTIFKIHYVIYWKYWKFSGILIEYFWMLIRILISKKNQSCSKTQKRLISDFCTSLIKSYVAPLKLITVIFDFDQR</sequence>
<proteinExistence type="predicted"/>
<evidence type="ECO:0000313" key="2">
    <source>
        <dbReference type="Proteomes" id="UP000276133"/>
    </source>
</evidence>
<dbReference type="EMBL" id="REGN01009367">
    <property type="protein sequence ID" value="RNA01350.1"/>
    <property type="molecule type" value="Genomic_DNA"/>
</dbReference>